<dbReference type="CDD" id="cd01106">
    <property type="entry name" value="HTH_TipAL-Mta"/>
    <property type="match status" value="1"/>
</dbReference>
<proteinExistence type="predicted"/>
<dbReference type="Gene3D" id="1.10.490.50">
    <property type="entry name" value="Antibiotic binding domain of TipA-like multidrug resistance regulators"/>
    <property type="match status" value="1"/>
</dbReference>
<dbReference type="SUPFAM" id="SSF89082">
    <property type="entry name" value="Antibiotic binding domain of TipA-like multidrug resistance regulators"/>
    <property type="match status" value="1"/>
</dbReference>
<name>A0A0V8GJ84_9BACL</name>
<dbReference type="PANTHER" id="PTHR30204:SF90">
    <property type="entry name" value="HTH-TYPE TRANSCRIPTIONAL ACTIVATOR MTA"/>
    <property type="match status" value="1"/>
</dbReference>
<reference evidence="6 7" key="1">
    <citation type="journal article" date="2015" name="Int. J. Syst. Evol. Microbiol.">
        <title>Exiguobacterium enclense sp. nov., isolated from sediment.</title>
        <authorList>
            <person name="Dastager S.G."/>
            <person name="Mawlankar R."/>
            <person name="Sonalkar V.V."/>
            <person name="Thorat M.N."/>
            <person name="Mual P."/>
            <person name="Verma A."/>
            <person name="Krishnamurthi S."/>
            <person name="Tang S.K."/>
            <person name="Li W.J."/>
        </authorList>
    </citation>
    <scope>NUCLEOTIDE SEQUENCE [LARGE SCALE GENOMIC DNA]</scope>
    <source>
        <strain evidence="6 7">NIO-1109</strain>
    </source>
</reference>
<dbReference type="InterPro" id="IPR047057">
    <property type="entry name" value="MerR_fam"/>
</dbReference>
<keyword evidence="4" id="KW-0804">Transcription</keyword>
<protein>
    <recommendedName>
        <fullName evidence="5">HTH merR-type domain-containing protein</fullName>
    </recommendedName>
</protein>
<keyword evidence="1" id="KW-0805">Transcription regulation</keyword>
<dbReference type="Pfam" id="PF07739">
    <property type="entry name" value="TipAS"/>
    <property type="match status" value="1"/>
</dbReference>
<organism evidence="6 7">
    <name type="scientific">Exiguobacterium indicum</name>
    <dbReference type="NCBI Taxonomy" id="296995"/>
    <lineage>
        <taxon>Bacteria</taxon>
        <taxon>Bacillati</taxon>
        <taxon>Bacillota</taxon>
        <taxon>Bacilli</taxon>
        <taxon>Bacillales</taxon>
        <taxon>Bacillales Family XII. Incertae Sedis</taxon>
        <taxon>Exiguobacterium</taxon>
    </lineage>
</organism>
<comment type="caution">
    <text evidence="6">The sequence shown here is derived from an EMBL/GenBank/DDBJ whole genome shotgun (WGS) entry which is preliminary data.</text>
</comment>
<dbReference type="RefSeq" id="WP_058264719.1">
    <property type="nucleotide sequence ID" value="NZ_FMYN01000001.1"/>
</dbReference>
<dbReference type="SUPFAM" id="SSF46955">
    <property type="entry name" value="Putative DNA-binding domain"/>
    <property type="match status" value="1"/>
</dbReference>
<dbReference type="Pfam" id="PF13411">
    <property type="entry name" value="MerR_1"/>
    <property type="match status" value="1"/>
</dbReference>
<evidence type="ECO:0000256" key="3">
    <source>
        <dbReference type="ARBA" id="ARBA00023159"/>
    </source>
</evidence>
<accession>A0A0V8GJ84</accession>
<dbReference type="OrthoDB" id="9811174at2"/>
<dbReference type="SMART" id="SM00422">
    <property type="entry name" value="HTH_MERR"/>
    <property type="match status" value="1"/>
</dbReference>
<evidence type="ECO:0000256" key="2">
    <source>
        <dbReference type="ARBA" id="ARBA00023125"/>
    </source>
</evidence>
<dbReference type="PROSITE" id="PS50937">
    <property type="entry name" value="HTH_MERR_2"/>
    <property type="match status" value="1"/>
</dbReference>
<evidence type="ECO:0000256" key="1">
    <source>
        <dbReference type="ARBA" id="ARBA00023015"/>
    </source>
</evidence>
<gene>
    <name evidence="6" type="ORF">AS033_02755</name>
</gene>
<dbReference type="InterPro" id="IPR000551">
    <property type="entry name" value="MerR-type_HTH_dom"/>
</dbReference>
<evidence type="ECO:0000256" key="4">
    <source>
        <dbReference type="ARBA" id="ARBA00023163"/>
    </source>
</evidence>
<dbReference type="AlphaFoldDB" id="A0A0V8GJ84"/>
<evidence type="ECO:0000313" key="6">
    <source>
        <dbReference type="EMBL" id="KSU50316.1"/>
    </source>
</evidence>
<feature type="domain" description="HTH merR-type" evidence="5">
    <location>
        <begin position="2"/>
        <end position="70"/>
    </location>
</feature>
<dbReference type="InterPro" id="IPR012925">
    <property type="entry name" value="TipAS_dom"/>
</dbReference>
<dbReference type="InterPro" id="IPR036244">
    <property type="entry name" value="TipA-like_antibiotic-bd"/>
</dbReference>
<dbReference type="PANTHER" id="PTHR30204">
    <property type="entry name" value="REDOX-CYCLING DRUG-SENSING TRANSCRIPTIONAL ACTIVATOR SOXR"/>
    <property type="match status" value="1"/>
</dbReference>
<keyword evidence="2" id="KW-0238">DNA-binding</keyword>
<dbReference type="GO" id="GO:0003677">
    <property type="term" value="F:DNA binding"/>
    <property type="evidence" value="ECO:0007669"/>
    <property type="project" value="UniProtKB-KW"/>
</dbReference>
<sequence length="255" mass="29813">MMYSTQEIAKLTGVTKRTLYHYETIGLLVPKRTNAGHRSYSREDLLRLQQILLYRSLDFPLSEIQRLLTQSDSNHHTTLKKQIALLKEKASRYQMLARLAEQTLLTLKGGLPMKDEQLFRGLRHDEIVTHEKQHADEVQQLYGDTDAYRISAKRQRQRTPNEKEQLSSMHKQLDQRLTTLYRDGHAATDPDVQQVVKEQHDFIDTYYYPCALSLFASLGQMYVSEERFRAYYDAYAPGLSTFYSEAISHYTRTSH</sequence>
<dbReference type="EMBL" id="LNQL01000001">
    <property type="protein sequence ID" value="KSU50316.1"/>
    <property type="molecule type" value="Genomic_DNA"/>
</dbReference>
<dbReference type="GO" id="GO:0003700">
    <property type="term" value="F:DNA-binding transcription factor activity"/>
    <property type="evidence" value="ECO:0007669"/>
    <property type="project" value="InterPro"/>
</dbReference>
<evidence type="ECO:0000313" key="7">
    <source>
        <dbReference type="Proteomes" id="UP000053797"/>
    </source>
</evidence>
<evidence type="ECO:0000259" key="5">
    <source>
        <dbReference type="PROSITE" id="PS50937"/>
    </source>
</evidence>
<keyword evidence="3" id="KW-0010">Activator</keyword>
<dbReference type="InterPro" id="IPR009061">
    <property type="entry name" value="DNA-bd_dom_put_sf"/>
</dbReference>
<dbReference type="Gene3D" id="1.10.1660.10">
    <property type="match status" value="1"/>
</dbReference>
<dbReference type="Proteomes" id="UP000053797">
    <property type="component" value="Unassembled WGS sequence"/>
</dbReference>